<dbReference type="SUPFAM" id="SSF51735">
    <property type="entry name" value="NAD(P)-binding Rossmann-fold domains"/>
    <property type="match status" value="1"/>
</dbReference>
<evidence type="ECO:0000259" key="6">
    <source>
        <dbReference type="Pfam" id="PF03446"/>
    </source>
</evidence>
<evidence type="ECO:0000256" key="1">
    <source>
        <dbReference type="ARBA" id="ARBA00009080"/>
    </source>
</evidence>
<dbReference type="InterPro" id="IPR013328">
    <property type="entry name" value="6PGD_dom2"/>
</dbReference>
<dbReference type="InterPro" id="IPR029154">
    <property type="entry name" value="HIBADH-like_NADP-bd"/>
</dbReference>
<dbReference type="Gene3D" id="1.10.1040.10">
    <property type="entry name" value="N-(1-d-carboxylethyl)-l-norvaline Dehydrogenase, domain 2"/>
    <property type="match status" value="1"/>
</dbReference>
<dbReference type="GO" id="GO:0016491">
    <property type="term" value="F:oxidoreductase activity"/>
    <property type="evidence" value="ECO:0007669"/>
    <property type="project" value="UniProtKB-KW"/>
</dbReference>
<reference evidence="8 9" key="1">
    <citation type="submission" date="2019-06" db="EMBL/GenBank/DDBJ databases">
        <title>Streptomyces sporangiiformans sp. nov., a novel actinomycete isolated from soil in Mount Song.</title>
        <authorList>
            <person name="Han L."/>
        </authorList>
    </citation>
    <scope>NUCLEOTIDE SEQUENCE [LARGE SCALE GENOMIC DNA]</scope>
    <source>
        <strain evidence="8 9">NEAU-SSA 1</strain>
    </source>
</reference>
<keyword evidence="3" id="KW-0520">NAD</keyword>
<dbReference type="PANTHER" id="PTHR43060">
    <property type="entry name" value="3-HYDROXYISOBUTYRATE DEHYDROGENASE-LIKE 1, MITOCHONDRIAL-RELATED"/>
    <property type="match status" value="1"/>
</dbReference>
<dbReference type="PROSITE" id="PS00895">
    <property type="entry name" value="3_HYDROXYISOBUT_DH"/>
    <property type="match status" value="1"/>
</dbReference>
<organism evidence="8 9">
    <name type="scientific">Streptomyces sporangiiformans</name>
    <dbReference type="NCBI Taxonomy" id="2315329"/>
    <lineage>
        <taxon>Bacteria</taxon>
        <taxon>Bacillati</taxon>
        <taxon>Actinomycetota</taxon>
        <taxon>Actinomycetes</taxon>
        <taxon>Kitasatosporales</taxon>
        <taxon>Streptomycetaceae</taxon>
        <taxon>Streptomyces</taxon>
    </lineage>
</organism>
<dbReference type="GO" id="GO:0050661">
    <property type="term" value="F:NADP binding"/>
    <property type="evidence" value="ECO:0007669"/>
    <property type="project" value="InterPro"/>
</dbReference>
<evidence type="ECO:0000256" key="4">
    <source>
        <dbReference type="PIRSR" id="PIRSR000103-1"/>
    </source>
</evidence>
<dbReference type="OrthoDB" id="3185659at2"/>
<dbReference type="InterPro" id="IPR015815">
    <property type="entry name" value="HIBADH-related"/>
</dbReference>
<evidence type="ECO:0000313" key="8">
    <source>
        <dbReference type="EMBL" id="TPQ15817.1"/>
    </source>
</evidence>
<dbReference type="InterPro" id="IPR008927">
    <property type="entry name" value="6-PGluconate_DH-like_C_sf"/>
</dbReference>
<feature type="compositionally biased region" description="Low complexity" evidence="5">
    <location>
        <begin position="329"/>
        <end position="344"/>
    </location>
</feature>
<keyword evidence="9" id="KW-1185">Reference proteome</keyword>
<evidence type="ECO:0000256" key="3">
    <source>
        <dbReference type="ARBA" id="ARBA00023027"/>
    </source>
</evidence>
<keyword evidence="2" id="KW-0560">Oxidoreductase</keyword>
<proteinExistence type="inferred from homology"/>
<feature type="active site" evidence="4">
    <location>
        <position position="174"/>
    </location>
</feature>
<protein>
    <submittedName>
        <fullName evidence="8">NAD(P)-dependent oxidoreductase</fullName>
    </submittedName>
</protein>
<dbReference type="PIRSF" id="PIRSF000103">
    <property type="entry name" value="HIBADH"/>
    <property type="match status" value="1"/>
</dbReference>
<dbReference type="PANTHER" id="PTHR43060:SF15">
    <property type="entry name" value="3-HYDROXYISOBUTYRATE DEHYDROGENASE-LIKE 1, MITOCHONDRIAL-RELATED"/>
    <property type="match status" value="1"/>
</dbReference>
<dbReference type="GO" id="GO:0051287">
    <property type="term" value="F:NAD binding"/>
    <property type="evidence" value="ECO:0007669"/>
    <property type="project" value="InterPro"/>
</dbReference>
<evidence type="ECO:0000256" key="5">
    <source>
        <dbReference type="SAM" id="MobiDB-lite"/>
    </source>
</evidence>
<dbReference type="Proteomes" id="UP000317378">
    <property type="component" value="Unassembled WGS sequence"/>
</dbReference>
<dbReference type="GO" id="GO:0016054">
    <property type="term" value="P:organic acid catabolic process"/>
    <property type="evidence" value="ECO:0007669"/>
    <property type="project" value="UniProtKB-ARBA"/>
</dbReference>
<dbReference type="RefSeq" id="WP_119106400.1">
    <property type="nucleotide sequence ID" value="NZ_QXMJ01000347.1"/>
</dbReference>
<accession>A0A505CZC7</accession>
<dbReference type="InterPro" id="IPR006115">
    <property type="entry name" value="6PGDH_NADP-bd"/>
</dbReference>
<evidence type="ECO:0000259" key="7">
    <source>
        <dbReference type="Pfam" id="PF14833"/>
    </source>
</evidence>
<dbReference type="Gene3D" id="3.40.50.720">
    <property type="entry name" value="NAD(P)-binding Rossmann-like Domain"/>
    <property type="match status" value="1"/>
</dbReference>
<dbReference type="AlphaFoldDB" id="A0A505CZC7"/>
<feature type="domain" description="3-hydroxyisobutyrate dehydrogenase-like NAD-binding" evidence="7">
    <location>
        <begin position="168"/>
        <end position="293"/>
    </location>
</feature>
<dbReference type="Pfam" id="PF14833">
    <property type="entry name" value="NAD_binding_11"/>
    <property type="match status" value="1"/>
</dbReference>
<evidence type="ECO:0000313" key="9">
    <source>
        <dbReference type="Proteomes" id="UP000317378"/>
    </source>
</evidence>
<dbReference type="InterPro" id="IPR002204">
    <property type="entry name" value="3-OH-isobutyrate_DH-rel_CS"/>
</dbReference>
<name>A0A505CZC7_9ACTN</name>
<evidence type="ECO:0000256" key="2">
    <source>
        <dbReference type="ARBA" id="ARBA00023002"/>
    </source>
</evidence>
<feature type="domain" description="6-phosphogluconate dehydrogenase NADP-binding" evidence="6">
    <location>
        <begin position="8"/>
        <end position="164"/>
    </location>
</feature>
<feature type="region of interest" description="Disordered" evidence="5">
    <location>
        <begin position="293"/>
        <end position="344"/>
    </location>
</feature>
<gene>
    <name evidence="8" type="ORF">FGD71_044975</name>
</gene>
<dbReference type="SUPFAM" id="SSF48179">
    <property type="entry name" value="6-phosphogluconate dehydrogenase C-terminal domain-like"/>
    <property type="match status" value="1"/>
</dbReference>
<comment type="caution">
    <text evidence="8">The sequence shown here is derived from an EMBL/GenBank/DDBJ whole genome shotgun (WGS) entry which is preliminary data.</text>
</comment>
<dbReference type="Pfam" id="PF03446">
    <property type="entry name" value="NAD_binding_2"/>
    <property type="match status" value="1"/>
</dbReference>
<dbReference type="InterPro" id="IPR036291">
    <property type="entry name" value="NAD(P)-bd_dom_sf"/>
</dbReference>
<sequence>MPTAPHTAVIGLGAMGLPMATRLAAHLPVTAYDIAEDRRALVTKAGGNAATSPAEAARDADIVLLAVRDQAQVDGALFARHGAAESLRPGTTVILTSTVGPDAARTTAARLAEQGVLTVDAPVSGGPVRAGNGDLLIVVGAADKALDLARPVLELLASTLTVVGPRPGDGQSLKAINQLLAGIHIAAAAEALALARGLGLNPATVVETLRHGAAGSFMFADRGPRMVEAYEDGPDPEVKSRLDIFVKDMGIVTGIAKDAHVPVPLAAAAEQLYLLGERAGLAAHDDSSVVTVLFPRGSSPKDPSPEDPSPKDPSPEVLSPKSPSPTNTPSPTHSENNSPEGEAR</sequence>
<comment type="similarity">
    <text evidence="1">Belongs to the HIBADH-related family.</text>
</comment>
<dbReference type="EMBL" id="VCHX02000347">
    <property type="protein sequence ID" value="TPQ15817.1"/>
    <property type="molecule type" value="Genomic_DNA"/>
</dbReference>